<reference evidence="4" key="1">
    <citation type="submission" date="2019-12" db="EMBL/GenBank/DDBJ databases">
        <title>Genome sequencing and annotation of Brassica cretica.</title>
        <authorList>
            <person name="Studholme D.J."/>
            <person name="Sarris P.F."/>
        </authorList>
    </citation>
    <scope>NUCLEOTIDE SEQUENCE</scope>
    <source>
        <strain evidence="4">PFS-001/15</strain>
        <tissue evidence="4">Leaf</tissue>
    </source>
</reference>
<dbReference type="EMBL" id="QGKW02001940">
    <property type="protein sequence ID" value="KAF2559361.1"/>
    <property type="molecule type" value="Genomic_DNA"/>
</dbReference>
<evidence type="ECO:0000313" key="4">
    <source>
        <dbReference type="EMBL" id="KAF2559361.1"/>
    </source>
</evidence>
<dbReference type="PANTHER" id="PTHR31175:SF82">
    <property type="entry name" value="AUXIN-RESPONSIVE PROTEIN SAUR65"/>
    <property type="match status" value="1"/>
</dbReference>
<sequence>AAQPQFAFPLSYLSNSIFQELFKISEEEFGLPSGGPITLPFDSVFLEYLIKLIELRMDGDTERAMLMSISSARCSLPCTFEQQEQLFVF</sequence>
<dbReference type="PANTHER" id="PTHR31175">
    <property type="entry name" value="AUXIN-RESPONSIVE FAMILY PROTEIN"/>
    <property type="match status" value="1"/>
</dbReference>
<feature type="non-terminal residue" evidence="4">
    <location>
        <position position="1"/>
    </location>
</feature>
<comment type="similarity">
    <text evidence="1">Belongs to the ARG7 family.</text>
</comment>
<accession>A0A8S9HJB7</accession>
<dbReference type="InterPro" id="IPR003676">
    <property type="entry name" value="SAUR_fam"/>
</dbReference>
<gene>
    <name evidence="4" type="ORF">F2Q68_00014673</name>
</gene>
<evidence type="ECO:0000256" key="3">
    <source>
        <dbReference type="ARBA" id="ARBA00022604"/>
    </source>
</evidence>
<keyword evidence="2" id="KW-0217">Developmental protein</keyword>
<name>A0A8S9HJB7_BRACR</name>
<proteinExistence type="inferred from homology"/>
<dbReference type="Proteomes" id="UP000712281">
    <property type="component" value="Unassembled WGS sequence"/>
</dbReference>
<keyword evidence="3" id="KW-0341">Growth regulation</keyword>
<protein>
    <submittedName>
        <fullName evidence="4">Uncharacterized protein</fullName>
    </submittedName>
</protein>
<organism evidence="4 5">
    <name type="scientific">Brassica cretica</name>
    <name type="common">Mustard</name>
    <dbReference type="NCBI Taxonomy" id="69181"/>
    <lineage>
        <taxon>Eukaryota</taxon>
        <taxon>Viridiplantae</taxon>
        <taxon>Streptophyta</taxon>
        <taxon>Embryophyta</taxon>
        <taxon>Tracheophyta</taxon>
        <taxon>Spermatophyta</taxon>
        <taxon>Magnoliopsida</taxon>
        <taxon>eudicotyledons</taxon>
        <taxon>Gunneridae</taxon>
        <taxon>Pentapetalae</taxon>
        <taxon>rosids</taxon>
        <taxon>malvids</taxon>
        <taxon>Brassicales</taxon>
        <taxon>Brassicaceae</taxon>
        <taxon>Brassiceae</taxon>
        <taxon>Brassica</taxon>
    </lineage>
</organism>
<comment type="caution">
    <text evidence="4">The sequence shown here is derived from an EMBL/GenBank/DDBJ whole genome shotgun (WGS) entry which is preliminary data.</text>
</comment>
<dbReference type="AlphaFoldDB" id="A0A8S9HJB7"/>
<evidence type="ECO:0000256" key="2">
    <source>
        <dbReference type="ARBA" id="ARBA00022473"/>
    </source>
</evidence>
<evidence type="ECO:0000256" key="1">
    <source>
        <dbReference type="ARBA" id="ARBA00006974"/>
    </source>
</evidence>
<dbReference type="GO" id="GO:0009733">
    <property type="term" value="P:response to auxin"/>
    <property type="evidence" value="ECO:0007669"/>
    <property type="project" value="InterPro"/>
</dbReference>
<dbReference type="Pfam" id="PF02519">
    <property type="entry name" value="Auxin_inducible"/>
    <property type="match status" value="1"/>
</dbReference>
<evidence type="ECO:0000313" key="5">
    <source>
        <dbReference type="Proteomes" id="UP000712281"/>
    </source>
</evidence>